<sequence length="89" mass="10370">MRGKGLPREPSLLLGSFGQRVLSNATLRSLRQHAMEPIVKEIVSLAKIRDWRWIVMILMSSWKNTTKSWPSKSLRSCILSHSKKLWRRV</sequence>
<gene>
    <name evidence="1" type="ORF">AVEN_191114_1</name>
</gene>
<dbReference type="Proteomes" id="UP000499080">
    <property type="component" value="Unassembled WGS sequence"/>
</dbReference>
<reference evidence="1 2" key="1">
    <citation type="journal article" date="2019" name="Sci. Rep.">
        <title>Orb-weaving spider Araneus ventricosus genome elucidates the spidroin gene catalogue.</title>
        <authorList>
            <person name="Kono N."/>
            <person name="Nakamura H."/>
            <person name="Ohtoshi R."/>
            <person name="Moran D.A.P."/>
            <person name="Shinohara A."/>
            <person name="Yoshida Y."/>
            <person name="Fujiwara M."/>
            <person name="Mori M."/>
            <person name="Tomita M."/>
            <person name="Arakawa K."/>
        </authorList>
    </citation>
    <scope>NUCLEOTIDE SEQUENCE [LARGE SCALE GENOMIC DNA]</scope>
</reference>
<evidence type="ECO:0000313" key="1">
    <source>
        <dbReference type="EMBL" id="GBL84656.1"/>
    </source>
</evidence>
<protein>
    <submittedName>
        <fullName evidence="1">Uncharacterized protein</fullName>
    </submittedName>
</protein>
<organism evidence="1 2">
    <name type="scientific">Araneus ventricosus</name>
    <name type="common">Orbweaver spider</name>
    <name type="synonym">Epeira ventricosa</name>
    <dbReference type="NCBI Taxonomy" id="182803"/>
    <lineage>
        <taxon>Eukaryota</taxon>
        <taxon>Metazoa</taxon>
        <taxon>Ecdysozoa</taxon>
        <taxon>Arthropoda</taxon>
        <taxon>Chelicerata</taxon>
        <taxon>Arachnida</taxon>
        <taxon>Araneae</taxon>
        <taxon>Araneomorphae</taxon>
        <taxon>Entelegynae</taxon>
        <taxon>Araneoidea</taxon>
        <taxon>Araneidae</taxon>
        <taxon>Araneus</taxon>
    </lineage>
</organism>
<evidence type="ECO:0000313" key="2">
    <source>
        <dbReference type="Proteomes" id="UP000499080"/>
    </source>
</evidence>
<accession>A0A4Y2B045</accession>
<proteinExistence type="predicted"/>
<name>A0A4Y2B045_ARAVE</name>
<keyword evidence="2" id="KW-1185">Reference proteome</keyword>
<dbReference type="AlphaFoldDB" id="A0A4Y2B045"/>
<comment type="caution">
    <text evidence="1">The sequence shown here is derived from an EMBL/GenBank/DDBJ whole genome shotgun (WGS) entry which is preliminary data.</text>
</comment>
<dbReference type="EMBL" id="BGPR01000038">
    <property type="protein sequence ID" value="GBL84656.1"/>
    <property type="molecule type" value="Genomic_DNA"/>
</dbReference>